<dbReference type="GO" id="GO:0016020">
    <property type="term" value="C:membrane"/>
    <property type="evidence" value="ECO:0007669"/>
    <property type="project" value="TreeGrafter"/>
</dbReference>
<dbReference type="GO" id="GO:0030203">
    <property type="term" value="P:glycosaminoglycan metabolic process"/>
    <property type="evidence" value="ECO:0007669"/>
    <property type="project" value="TreeGrafter"/>
</dbReference>
<dbReference type="InterPro" id="IPR025705">
    <property type="entry name" value="Beta_hexosaminidase_sua/sub"/>
</dbReference>
<dbReference type="OrthoDB" id="9763537at2"/>
<dbReference type="Pfam" id="PF02838">
    <property type="entry name" value="Glyco_hydro_20b"/>
    <property type="match status" value="1"/>
</dbReference>
<reference evidence="9 10" key="1">
    <citation type="submission" date="2019-03" db="EMBL/GenBank/DDBJ databases">
        <title>Genomic Encyclopedia of Type Strains, Phase IV (KMG-IV): sequencing the most valuable type-strain genomes for metagenomic binning, comparative biology and taxonomic classification.</title>
        <authorList>
            <person name="Goeker M."/>
        </authorList>
    </citation>
    <scope>NUCLEOTIDE SEQUENCE [LARGE SCALE GENOMIC DNA]</scope>
    <source>
        <strain evidence="9 10">LX-B</strain>
    </source>
</reference>
<organism evidence="9 10">
    <name type="scientific">Hydrogenispora ethanolica</name>
    <dbReference type="NCBI Taxonomy" id="1082276"/>
    <lineage>
        <taxon>Bacteria</taxon>
        <taxon>Bacillati</taxon>
        <taxon>Bacillota</taxon>
        <taxon>Hydrogenispora</taxon>
    </lineage>
</organism>
<evidence type="ECO:0000313" key="9">
    <source>
        <dbReference type="EMBL" id="TCL70081.1"/>
    </source>
</evidence>
<comment type="similarity">
    <text evidence="2">Belongs to the glycosyl hydrolase 20 family.</text>
</comment>
<comment type="catalytic activity">
    <reaction evidence="1">
        <text>Hydrolysis of terminal non-reducing N-acetyl-D-hexosamine residues in N-acetyl-beta-D-hexosaminides.</text>
        <dbReference type="EC" id="3.2.1.52"/>
    </reaction>
</comment>
<dbReference type="EC" id="3.2.1.52" evidence="3"/>
<dbReference type="InterPro" id="IPR029018">
    <property type="entry name" value="Hex-like_dom2"/>
</dbReference>
<dbReference type="InterPro" id="IPR017853">
    <property type="entry name" value="GH"/>
</dbReference>
<dbReference type="RefSeq" id="WP_132014168.1">
    <property type="nucleotide sequence ID" value="NZ_SLUN01000010.1"/>
</dbReference>
<dbReference type="Gene3D" id="3.30.379.10">
    <property type="entry name" value="Chitobiase/beta-hexosaminidase domain 2-like"/>
    <property type="match status" value="1"/>
</dbReference>
<dbReference type="PRINTS" id="PR00738">
    <property type="entry name" value="GLHYDRLASE20"/>
</dbReference>
<evidence type="ECO:0000313" key="10">
    <source>
        <dbReference type="Proteomes" id="UP000295008"/>
    </source>
</evidence>
<evidence type="ECO:0000256" key="4">
    <source>
        <dbReference type="ARBA" id="ARBA00022801"/>
    </source>
</evidence>
<feature type="active site" description="Proton donor" evidence="6">
    <location>
        <position position="284"/>
    </location>
</feature>
<dbReference type="AlphaFoldDB" id="A0A4R1RU49"/>
<dbReference type="SUPFAM" id="SSF51445">
    <property type="entry name" value="(Trans)glycosidases"/>
    <property type="match status" value="1"/>
</dbReference>
<dbReference type="GO" id="GO:0005975">
    <property type="term" value="P:carbohydrate metabolic process"/>
    <property type="evidence" value="ECO:0007669"/>
    <property type="project" value="InterPro"/>
</dbReference>
<keyword evidence="5" id="KW-0326">Glycosidase</keyword>
<dbReference type="PANTHER" id="PTHR22600:SF57">
    <property type="entry name" value="BETA-N-ACETYLHEXOSAMINIDASE"/>
    <property type="match status" value="1"/>
</dbReference>
<comment type="caution">
    <text evidence="9">The sequence shown here is derived from an EMBL/GenBank/DDBJ whole genome shotgun (WGS) entry which is preliminary data.</text>
</comment>
<keyword evidence="4 9" id="KW-0378">Hydrolase</keyword>
<dbReference type="InterPro" id="IPR015882">
    <property type="entry name" value="HEX_bac_N"/>
</dbReference>
<dbReference type="Pfam" id="PF00728">
    <property type="entry name" value="Glyco_hydro_20"/>
    <property type="match status" value="1"/>
</dbReference>
<dbReference type="PANTHER" id="PTHR22600">
    <property type="entry name" value="BETA-HEXOSAMINIDASE"/>
    <property type="match status" value="1"/>
</dbReference>
<dbReference type="SUPFAM" id="SSF55545">
    <property type="entry name" value="beta-N-acetylhexosaminidase-like domain"/>
    <property type="match status" value="1"/>
</dbReference>
<sequence length="623" mass="69321">MSGRLLPNPQSMTEMTGRFQLRPEMRILLDAAYPAGLLETALTLQREAAAASGIRPALGRAFTGRTEPYGIVLTMAGGPPESYTLSIEPAAVLIAGADAAGLFYGVQTLRQLFRLEGGELACRKIADYPAFRYRGFMHDVTRGKVPTLATLKELADRMAFYKLNQLQLYIEHSFAFGSQSEVWMGQDPLTAEEILRLDAYCRERHIELVPCLSTFGHLYQVLRTQSFAELNELPGDGRDYSWIDRQHHHTLDVSNPGSIAFVKGMIDEFLPLFTSDKFNICCDETFDLGEGKNRELAAKVGKGRLYVDFLKQIIAHVQSYGKQVLFWGDIILNHAELLPELPPEVVALNWNYSAEATPEGTRTFAAHRIPQYVCPAVDAWDRLIANLEGSFRNIAKMAGYGREYQALGVLNTDWGDHGHIQPLAASIPGMIYGAAFSWNPAEPGTQPELGAAIARIEFGDATGQLLEILDDISRKAPVTWCDIDLWYERRCGQTWGEAMLRQTIAGWTERALAEGYAAAQRGAERIAALTGRVPDERQLDLRELQMAARGTALFQALGIWIKSAEEGRPPEQAILSPGALAAAFENWFGEYAELWRARNKESELYRIREFLAGVCRVLRGGKV</sequence>
<keyword evidence="10" id="KW-1185">Reference proteome</keyword>
<feature type="domain" description="Beta-hexosaminidase bacterial type N-terminal" evidence="8">
    <location>
        <begin position="4"/>
        <end position="128"/>
    </location>
</feature>
<evidence type="ECO:0000256" key="5">
    <source>
        <dbReference type="ARBA" id="ARBA00023295"/>
    </source>
</evidence>
<dbReference type="EMBL" id="SLUN01000010">
    <property type="protein sequence ID" value="TCL70081.1"/>
    <property type="molecule type" value="Genomic_DNA"/>
</dbReference>
<gene>
    <name evidence="9" type="ORF">EDC14_101070</name>
</gene>
<evidence type="ECO:0000259" key="8">
    <source>
        <dbReference type="Pfam" id="PF02838"/>
    </source>
</evidence>
<protein>
    <recommendedName>
        <fullName evidence="3">beta-N-acetylhexosaminidase</fullName>
        <ecNumber evidence="3">3.2.1.52</ecNumber>
    </recommendedName>
</protein>
<accession>A0A4R1RU49</accession>
<evidence type="ECO:0000256" key="3">
    <source>
        <dbReference type="ARBA" id="ARBA00012663"/>
    </source>
</evidence>
<dbReference type="Gene3D" id="3.20.20.80">
    <property type="entry name" value="Glycosidases"/>
    <property type="match status" value="1"/>
</dbReference>
<evidence type="ECO:0000256" key="2">
    <source>
        <dbReference type="ARBA" id="ARBA00006285"/>
    </source>
</evidence>
<feature type="domain" description="Glycoside hydrolase family 20 catalytic" evidence="7">
    <location>
        <begin position="131"/>
        <end position="354"/>
    </location>
</feature>
<name>A0A4R1RU49_HYDET</name>
<dbReference type="CDD" id="cd06565">
    <property type="entry name" value="GH20_GcnA-like"/>
    <property type="match status" value="1"/>
</dbReference>
<proteinExistence type="inferred from homology"/>
<evidence type="ECO:0000259" key="7">
    <source>
        <dbReference type="Pfam" id="PF00728"/>
    </source>
</evidence>
<dbReference type="InterPro" id="IPR015883">
    <property type="entry name" value="Glyco_hydro_20_cat"/>
</dbReference>
<evidence type="ECO:0000256" key="1">
    <source>
        <dbReference type="ARBA" id="ARBA00001231"/>
    </source>
</evidence>
<evidence type="ECO:0000256" key="6">
    <source>
        <dbReference type="PIRSR" id="PIRSR625705-1"/>
    </source>
</evidence>
<dbReference type="GO" id="GO:0004563">
    <property type="term" value="F:beta-N-acetylhexosaminidase activity"/>
    <property type="evidence" value="ECO:0007669"/>
    <property type="project" value="UniProtKB-EC"/>
</dbReference>
<dbReference type="Proteomes" id="UP000295008">
    <property type="component" value="Unassembled WGS sequence"/>
</dbReference>